<keyword evidence="1" id="KW-0472">Membrane</keyword>
<evidence type="ECO:0000313" key="3">
    <source>
        <dbReference type="Proteomes" id="UP000240989"/>
    </source>
</evidence>
<dbReference type="RefSeq" id="WP_045154065.1">
    <property type="nucleotide sequence ID" value="NZ_JZSW01000039.1"/>
</dbReference>
<keyword evidence="1" id="KW-1133">Transmembrane helix</keyword>
<organism evidence="2 3">
    <name type="scientific">Photobacterium angustum</name>
    <dbReference type="NCBI Taxonomy" id="661"/>
    <lineage>
        <taxon>Bacteria</taxon>
        <taxon>Pseudomonadati</taxon>
        <taxon>Pseudomonadota</taxon>
        <taxon>Gammaproteobacteria</taxon>
        <taxon>Vibrionales</taxon>
        <taxon>Vibrionaceae</taxon>
        <taxon>Photobacterium</taxon>
    </lineage>
</organism>
<gene>
    <name evidence="2" type="ORF">C0W27_03535</name>
</gene>
<feature type="transmembrane region" description="Helical" evidence="1">
    <location>
        <begin position="72"/>
        <end position="94"/>
    </location>
</feature>
<name>A0ABX5H836_PHOAN</name>
<evidence type="ECO:0000256" key="1">
    <source>
        <dbReference type="SAM" id="Phobius"/>
    </source>
</evidence>
<accession>A0ABX5H836</accession>
<sequence length="179" mass="20402">MIPTGMEVVKERERLVISKEASIEAYKAFTWSDYYPQQWKSKIEEGKGSTGFNFSAFLLTYRWCFFRKLNKLGLILFIAESLILATGLVSVKIYQFDPIFAIYPVTAGIFTMMIFTGFYANRAYFNYARKQVESYVNSRIPEMHFGEALRSDGGTSIGNVLIFIALNGFITSLPKLGLM</sequence>
<protein>
    <submittedName>
        <fullName evidence="2">DUF2628 domain-containing protein</fullName>
    </submittedName>
</protein>
<evidence type="ECO:0000313" key="2">
    <source>
        <dbReference type="EMBL" id="PSX12277.1"/>
    </source>
</evidence>
<reference evidence="2 3" key="1">
    <citation type="submission" date="2018-01" db="EMBL/GenBank/DDBJ databases">
        <title>Whole genome sequencing of Histamine producing bacteria.</title>
        <authorList>
            <person name="Butler K."/>
        </authorList>
    </citation>
    <scope>NUCLEOTIDE SEQUENCE [LARGE SCALE GENOMIC DNA]</scope>
    <source>
        <strain evidence="2 3">A6-1</strain>
    </source>
</reference>
<keyword evidence="3" id="KW-1185">Reference proteome</keyword>
<dbReference type="EMBL" id="PYOU01000002">
    <property type="protein sequence ID" value="PSX12277.1"/>
    <property type="molecule type" value="Genomic_DNA"/>
</dbReference>
<proteinExistence type="predicted"/>
<comment type="caution">
    <text evidence="2">The sequence shown here is derived from an EMBL/GenBank/DDBJ whole genome shotgun (WGS) entry which is preliminary data.</text>
</comment>
<keyword evidence="1" id="KW-0812">Transmembrane</keyword>
<dbReference type="Proteomes" id="UP000240989">
    <property type="component" value="Unassembled WGS sequence"/>
</dbReference>
<feature type="transmembrane region" description="Helical" evidence="1">
    <location>
        <begin position="100"/>
        <end position="120"/>
    </location>
</feature>